<proteinExistence type="predicted"/>
<dbReference type="AlphaFoldDB" id="A0A3N9THE6"/>
<dbReference type="InterPro" id="IPR029000">
    <property type="entry name" value="Cyclophilin-like_dom_sf"/>
</dbReference>
<reference evidence="2 3" key="1">
    <citation type="submission" date="2018-11" db="EMBL/GenBank/DDBJ databases">
        <title>Vibrio LJC006 sp. nov., isolated from seawater during the bloom of the enteromorpha.</title>
        <authorList>
            <person name="Liang J."/>
        </authorList>
    </citation>
    <scope>NUCLEOTIDE SEQUENCE [LARGE SCALE GENOMIC DNA]</scope>
    <source>
        <strain evidence="2 3">LJC006</strain>
    </source>
</reference>
<organism evidence="2 3">
    <name type="scientific">Vibrio viridaestus</name>
    <dbReference type="NCBI Taxonomy" id="2487322"/>
    <lineage>
        <taxon>Bacteria</taxon>
        <taxon>Pseudomonadati</taxon>
        <taxon>Pseudomonadota</taxon>
        <taxon>Gammaproteobacteria</taxon>
        <taxon>Vibrionales</taxon>
        <taxon>Vibrionaceae</taxon>
        <taxon>Vibrio</taxon>
    </lineage>
</organism>
<keyword evidence="3" id="KW-1185">Reference proteome</keyword>
<dbReference type="SUPFAM" id="SSF50891">
    <property type="entry name" value="Cyclophilin-like"/>
    <property type="match status" value="1"/>
</dbReference>
<dbReference type="InterPro" id="IPR041183">
    <property type="entry name" value="Cyclophilin-like"/>
</dbReference>
<sequence length="116" mass="13127">MDIRFIFDDKTVSATLENNEITRDFIEQLPLTFALEDYAQTEKIAYLPRKLITTNAPKGSKGMRGDISYYAPWGNLVVFYKDFGFANGLIHLGEINEGLERFTRGGNLTVTIEVAE</sequence>
<gene>
    <name evidence="2" type="ORF">EES38_10655</name>
</gene>
<comment type="caution">
    <text evidence="2">The sequence shown here is derived from an EMBL/GenBank/DDBJ whole genome shotgun (WGS) entry which is preliminary data.</text>
</comment>
<evidence type="ECO:0000313" key="2">
    <source>
        <dbReference type="EMBL" id="RQW63738.1"/>
    </source>
</evidence>
<dbReference type="Proteomes" id="UP000281112">
    <property type="component" value="Unassembled WGS sequence"/>
</dbReference>
<evidence type="ECO:0000259" key="1">
    <source>
        <dbReference type="Pfam" id="PF18050"/>
    </source>
</evidence>
<dbReference type="Pfam" id="PF18050">
    <property type="entry name" value="Cyclophil_like2"/>
    <property type="match status" value="1"/>
</dbReference>
<dbReference type="EMBL" id="RJVQ01000003">
    <property type="protein sequence ID" value="RQW63738.1"/>
    <property type="molecule type" value="Genomic_DNA"/>
</dbReference>
<accession>A0A3N9THE6</accession>
<evidence type="ECO:0000313" key="3">
    <source>
        <dbReference type="Proteomes" id="UP000281112"/>
    </source>
</evidence>
<name>A0A3N9THE6_9VIBR</name>
<feature type="domain" description="Cyclophilin-like" evidence="1">
    <location>
        <begin position="6"/>
        <end position="113"/>
    </location>
</feature>
<dbReference type="OrthoDB" id="5298378at2"/>
<protein>
    <recommendedName>
        <fullName evidence="1">Cyclophilin-like domain-containing protein</fullName>
    </recommendedName>
</protein>
<dbReference type="Gene3D" id="2.40.100.20">
    <property type="match status" value="1"/>
</dbReference>